<dbReference type="GO" id="GO:0120147">
    <property type="term" value="F:formylglycine-generating oxidase activity"/>
    <property type="evidence" value="ECO:0007669"/>
    <property type="project" value="TreeGrafter"/>
</dbReference>
<feature type="compositionally biased region" description="Basic and acidic residues" evidence="1">
    <location>
        <begin position="229"/>
        <end position="242"/>
    </location>
</feature>
<dbReference type="InterPro" id="IPR005532">
    <property type="entry name" value="SUMF_dom"/>
</dbReference>
<feature type="region of interest" description="Disordered" evidence="1">
    <location>
        <begin position="1"/>
        <end position="20"/>
    </location>
</feature>
<evidence type="ECO:0000313" key="4">
    <source>
        <dbReference type="Proteomes" id="UP000706151"/>
    </source>
</evidence>
<dbReference type="InterPro" id="IPR051043">
    <property type="entry name" value="Sulfatase_Mod_Factor_Kinase"/>
</dbReference>
<name>A0A935TBH1_9PROT</name>
<feature type="domain" description="Sulfatase-modifying factor enzyme-like" evidence="2">
    <location>
        <begin position="53"/>
        <end position="276"/>
    </location>
</feature>
<dbReference type="Proteomes" id="UP000706151">
    <property type="component" value="Unassembled WGS sequence"/>
</dbReference>
<reference evidence="3 4" key="1">
    <citation type="submission" date="2020-10" db="EMBL/GenBank/DDBJ databases">
        <title>Connecting structure to function with the recovery of over 1000 high-quality activated sludge metagenome-assembled genomes encoding full-length rRNA genes using long-read sequencing.</title>
        <authorList>
            <person name="Singleton C.M."/>
            <person name="Petriglieri F."/>
            <person name="Kristensen J.M."/>
            <person name="Kirkegaard R.H."/>
            <person name="Michaelsen T.Y."/>
            <person name="Andersen M.H."/>
            <person name="Karst S.M."/>
            <person name="Dueholm M.S."/>
            <person name="Nielsen P.H."/>
            <person name="Albertsen M."/>
        </authorList>
    </citation>
    <scope>NUCLEOTIDE SEQUENCE [LARGE SCALE GENOMIC DNA]</scope>
    <source>
        <strain evidence="3">Fred_18-Q3-R57-64_BAT3C.720</strain>
    </source>
</reference>
<dbReference type="PANTHER" id="PTHR23150:SF35">
    <property type="entry name" value="BLL6746 PROTEIN"/>
    <property type="match status" value="1"/>
</dbReference>
<evidence type="ECO:0000313" key="3">
    <source>
        <dbReference type="EMBL" id="MBK7954949.1"/>
    </source>
</evidence>
<dbReference type="Pfam" id="PF03781">
    <property type="entry name" value="FGE-sulfatase"/>
    <property type="match status" value="1"/>
</dbReference>
<dbReference type="InterPro" id="IPR042095">
    <property type="entry name" value="SUMF_sf"/>
</dbReference>
<dbReference type="EMBL" id="JADJOT010000009">
    <property type="protein sequence ID" value="MBK7954949.1"/>
    <property type="molecule type" value="Genomic_DNA"/>
</dbReference>
<gene>
    <name evidence="3" type="ORF">IPK02_13875</name>
</gene>
<dbReference type="AlphaFoldDB" id="A0A935TBH1"/>
<dbReference type="Gene3D" id="3.90.1580.10">
    <property type="entry name" value="paralog of FGE (formylglycine-generating enzyme)"/>
    <property type="match status" value="1"/>
</dbReference>
<feature type="region of interest" description="Disordered" evidence="1">
    <location>
        <begin position="279"/>
        <end position="303"/>
    </location>
</feature>
<evidence type="ECO:0000256" key="1">
    <source>
        <dbReference type="SAM" id="MobiDB-lite"/>
    </source>
</evidence>
<accession>A0A935TBH1</accession>
<protein>
    <submittedName>
        <fullName evidence="3">Formylglycine-generating enzyme family protein</fullName>
    </submittedName>
</protein>
<sequence>MRGAAFPSDPPYPPAEQRRPPLLPLPGAAAWGDDAYGLWVDFDIAGVVLRFRWIEPGEFWMESPEGEAEREDSEGPRHGVRLTAVFWLADTACTQALWGAVMGGQNPSQFQDDPANPVEQVSWDDVSAFLQRVAARLPAVEPALPSEAEWEYACRAGTETPFHFGATIHPAQANYDGNYPYVGGEKGEYRAKTVPVKSFAPNPWGLYEMHGNVWGWCADGLRLYDAEAHENPRGPEGDDAPRVVRGGSWGDEAGRLRSAYRTRGPRGYRNGFQGFRFSLRSTSQDQEAGAERLSQRGGGTRDA</sequence>
<dbReference type="SUPFAM" id="SSF56436">
    <property type="entry name" value="C-type lectin-like"/>
    <property type="match status" value="1"/>
</dbReference>
<evidence type="ECO:0000259" key="2">
    <source>
        <dbReference type="Pfam" id="PF03781"/>
    </source>
</evidence>
<dbReference type="PANTHER" id="PTHR23150">
    <property type="entry name" value="SULFATASE MODIFYING FACTOR 1, 2"/>
    <property type="match status" value="1"/>
</dbReference>
<feature type="region of interest" description="Disordered" evidence="1">
    <location>
        <begin position="229"/>
        <end position="249"/>
    </location>
</feature>
<organism evidence="3 4">
    <name type="scientific">Candidatus Accumulibacter affinis</name>
    <dbReference type="NCBI Taxonomy" id="2954384"/>
    <lineage>
        <taxon>Bacteria</taxon>
        <taxon>Pseudomonadati</taxon>
        <taxon>Pseudomonadota</taxon>
        <taxon>Betaproteobacteria</taxon>
        <taxon>Candidatus Accumulibacter</taxon>
    </lineage>
</organism>
<dbReference type="InterPro" id="IPR016187">
    <property type="entry name" value="CTDL_fold"/>
</dbReference>
<proteinExistence type="predicted"/>
<feature type="compositionally biased region" description="Basic and acidic residues" evidence="1">
    <location>
        <begin position="289"/>
        <end position="303"/>
    </location>
</feature>
<comment type="caution">
    <text evidence="3">The sequence shown here is derived from an EMBL/GenBank/DDBJ whole genome shotgun (WGS) entry which is preliminary data.</text>
</comment>